<dbReference type="InterPro" id="IPR036331">
    <property type="entry name" value="Chagasin-like_sf"/>
</dbReference>
<dbReference type="InterPro" id="IPR052781">
    <property type="entry name" value="Cys_protease_inhibitor_I42"/>
</dbReference>
<evidence type="ECO:0000256" key="2">
    <source>
        <dbReference type="ARBA" id="ARBA00022704"/>
    </source>
</evidence>
<evidence type="ECO:0000256" key="1">
    <source>
        <dbReference type="ARBA" id="ARBA00022690"/>
    </source>
</evidence>
<dbReference type="AlphaFoldDB" id="A0A1X1TMA1"/>
<keyword evidence="5" id="KW-1185">Reference proteome</keyword>
<evidence type="ECO:0000313" key="4">
    <source>
        <dbReference type="EMBL" id="ORV45680.1"/>
    </source>
</evidence>
<dbReference type="GO" id="GO:0004869">
    <property type="term" value="F:cysteine-type endopeptidase inhibitor activity"/>
    <property type="evidence" value="ECO:0007669"/>
    <property type="project" value="UniProtKB-KW"/>
</dbReference>
<protein>
    <recommendedName>
        <fullName evidence="3">Proteinase inhibitor I42 chagasin domain-containing protein</fullName>
    </recommendedName>
</protein>
<dbReference type="RefSeq" id="WP_085129003.1">
    <property type="nucleotide sequence ID" value="NZ_LQOT01000041.1"/>
</dbReference>
<organism evidence="4 5">
    <name type="scientific">Mycolicibacter engbaekii</name>
    <dbReference type="NCBI Taxonomy" id="188915"/>
    <lineage>
        <taxon>Bacteria</taxon>
        <taxon>Bacillati</taxon>
        <taxon>Actinomycetota</taxon>
        <taxon>Actinomycetes</taxon>
        <taxon>Mycobacteriales</taxon>
        <taxon>Mycobacteriaceae</taxon>
        <taxon>Mycolicibacter</taxon>
    </lineage>
</organism>
<dbReference type="PANTHER" id="PTHR36530">
    <property type="entry name" value="INHIBITOR OF CYSTEINE PEPTIDASE"/>
    <property type="match status" value="1"/>
</dbReference>
<dbReference type="Proteomes" id="UP000193465">
    <property type="component" value="Unassembled WGS sequence"/>
</dbReference>
<dbReference type="InterPro" id="IPR018990">
    <property type="entry name" value="Prot_inh_I42_chagasin"/>
</dbReference>
<evidence type="ECO:0000259" key="3">
    <source>
        <dbReference type="Pfam" id="PF09394"/>
    </source>
</evidence>
<gene>
    <name evidence="4" type="ORF">AWC02_12195</name>
</gene>
<evidence type="ECO:0000313" key="5">
    <source>
        <dbReference type="Proteomes" id="UP000193465"/>
    </source>
</evidence>
<keyword evidence="2" id="KW-0789">Thiol protease inhibitor</keyword>
<name>A0A1X1TMA1_9MYCO</name>
<dbReference type="PANTHER" id="PTHR36530:SF1">
    <property type="entry name" value="AMOEBIASIN-1"/>
    <property type="match status" value="1"/>
</dbReference>
<keyword evidence="1" id="KW-0646">Protease inhibitor</keyword>
<sequence>MALSLTERDDGRRIDVRVGDTIELRLPENAPAGYRWGVDSLDERLLELTETYGDYPGATGSAGVACFQLRVRAPGESVLRLDYRRSWEGDAGVLTRFSVEIAASSE</sequence>
<accession>A0A1X1TMA1</accession>
<comment type="caution">
    <text evidence="4">The sequence shown here is derived from an EMBL/GenBank/DDBJ whole genome shotgun (WGS) entry which is preliminary data.</text>
</comment>
<feature type="domain" description="Proteinase inhibitor I42 chagasin" evidence="3">
    <location>
        <begin position="16"/>
        <end position="101"/>
    </location>
</feature>
<proteinExistence type="predicted"/>
<dbReference type="STRING" id="188915.AWC02_12195"/>
<dbReference type="SUPFAM" id="SSF141066">
    <property type="entry name" value="ICP-like"/>
    <property type="match status" value="1"/>
</dbReference>
<dbReference type="EMBL" id="LQOT01000041">
    <property type="protein sequence ID" value="ORV45680.1"/>
    <property type="molecule type" value="Genomic_DNA"/>
</dbReference>
<dbReference type="Pfam" id="PF09394">
    <property type="entry name" value="Inhibitor_I42"/>
    <property type="match status" value="1"/>
</dbReference>
<reference evidence="4 5" key="1">
    <citation type="submission" date="2016-01" db="EMBL/GenBank/DDBJ databases">
        <title>The new phylogeny of the genus Mycobacterium.</title>
        <authorList>
            <person name="Tarcisio F."/>
            <person name="Conor M."/>
            <person name="Antonella G."/>
            <person name="Elisabetta G."/>
            <person name="Giulia F.S."/>
            <person name="Sara T."/>
            <person name="Anna F."/>
            <person name="Clotilde B."/>
            <person name="Roberto B."/>
            <person name="Veronica D.S."/>
            <person name="Fabio R."/>
            <person name="Monica P."/>
            <person name="Olivier J."/>
            <person name="Enrico T."/>
            <person name="Nicola S."/>
        </authorList>
    </citation>
    <scope>NUCLEOTIDE SEQUENCE [LARGE SCALE GENOMIC DNA]</scope>
    <source>
        <strain evidence="4 5">ATCC 27353</strain>
    </source>
</reference>
<dbReference type="Gene3D" id="2.60.40.2020">
    <property type="match status" value="1"/>
</dbReference>